<feature type="domain" description="PhoU" evidence="8">
    <location>
        <begin position="22"/>
        <end position="109"/>
    </location>
</feature>
<dbReference type="InterPro" id="IPR028366">
    <property type="entry name" value="PhoU"/>
</dbReference>
<dbReference type="FunFam" id="1.20.58.220:FF:000004">
    <property type="entry name" value="Phosphate-specific transport system accessory protein PhoU"/>
    <property type="match status" value="1"/>
</dbReference>
<dbReference type="GO" id="GO:0005737">
    <property type="term" value="C:cytoplasm"/>
    <property type="evidence" value="ECO:0007669"/>
    <property type="project" value="UniProtKB-SubCell"/>
</dbReference>
<dbReference type="GO" id="GO:0045936">
    <property type="term" value="P:negative regulation of phosphate metabolic process"/>
    <property type="evidence" value="ECO:0007669"/>
    <property type="project" value="InterPro"/>
</dbReference>
<gene>
    <name evidence="9" type="primary">phoU</name>
    <name evidence="9" type="ORF">CUN48_05575</name>
</gene>
<dbReference type="GO" id="GO:0030643">
    <property type="term" value="P:intracellular phosphate ion homeostasis"/>
    <property type="evidence" value="ECO:0007669"/>
    <property type="project" value="InterPro"/>
</dbReference>
<dbReference type="PANTHER" id="PTHR42930">
    <property type="entry name" value="PHOSPHATE-SPECIFIC TRANSPORT SYSTEM ACCESSORY PROTEIN PHOU"/>
    <property type="match status" value="1"/>
</dbReference>
<evidence type="ECO:0000256" key="3">
    <source>
        <dbReference type="ARBA" id="ARBA00011738"/>
    </source>
</evidence>
<dbReference type="InterPro" id="IPR026022">
    <property type="entry name" value="PhoU_dom"/>
</dbReference>
<dbReference type="NCBIfam" id="TIGR02135">
    <property type="entry name" value="phoU_full"/>
    <property type="match status" value="1"/>
</dbReference>
<protein>
    <recommendedName>
        <fullName evidence="7">Phosphate-specific transport system accessory protein PhoU</fullName>
    </recommendedName>
</protein>
<dbReference type="PANTHER" id="PTHR42930:SF3">
    <property type="entry name" value="PHOSPHATE-SPECIFIC TRANSPORT SYSTEM ACCESSORY PROTEIN PHOU"/>
    <property type="match status" value="1"/>
</dbReference>
<evidence type="ECO:0000256" key="1">
    <source>
        <dbReference type="ARBA" id="ARBA00004496"/>
    </source>
</evidence>
<keyword evidence="4 7" id="KW-0813">Transport</keyword>
<comment type="function">
    <text evidence="7">Plays a role in the regulation of phosphate uptake.</text>
</comment>
<comment type="caution">
    <text evidence="9">The sequence shown here is derived from an EMBL/GenBank/DDBJ whole genome shotgun (WGS) entry which is preliminary data.</text>
</comment>
<proteinExistence type="inferred from homology"/>
<name>A0A2M8QE62_9CHLR</name>
<evidence type="ECO:0000256" key="4">
    <source>
        <dbReference type="ARBA" id="ARBA00022448"/>
    </source>
</evidence>
<dbReference type="Gene3D" id="1.20.58.220">
    <property type="entry name" value="Phosphate transport system protein phou homolog 2, domain 2"/>
    <property type="match status" value="1"/>
</dbReference>
<dbReference type="GO" id="GO:0006817">
    <property type="term" value="P:phosphate ion transport"/>
    <property type="evidence" value="ECO:0007669"/>
    <property type="project" value="UniProtKB-KW"/>
</dbReference>
<comment type="subunit">
    <text evidence="3 7">Homodimer.</text>
</comment>
<evidence type="ECO:0000259" key="8">
    <source>
        <dbReference type="Pfam" id="PF01895"/>
    </source>
</evidence>
<dbReference type="PIRSF" id="PIRSF003107">
    <property type="entry name" value="PhoU"/>
    <property type="match status" value="1"/>
</dbReference>
<organism evidence="9 10">
    <name type="scientific">Candidatus Thermofonsia Clade 3 bacterium</name>
    <dbReference type="NCBI Taxonomy" id="2364212"/>
    <lineage>
        <taxon>Bacteria</taxon>
        <taxon>Bacillati</taxon>
        <taxon>Chloroflexota</taxon>
        <taxon>Candidatus Thermofontia</taxon>
        <taxon>Candidatus Thermofonsia Clade 3</taxon>
    </lineage>
</organism>
<evidence type="ECO:0000256" key="5">
    <source>
        <dbReference type="ARBA" id="ARBA00022490"/>
    </source>
</evidence>
<evidence type="ECO:0000313" key="10">
    <source>
        <dbReference type="Proteomes" id="UP000230790"/>
    </source>
</evidence>
<comment type="subcellular location">
    <subcellularLocation>
        <location evidence="1 7">Cytoplasm</location>
    </subcellularLocation>
</comment>
<keyword evidence="5 7" id="KW-0963">Cytoplasm</keyword>
<dbReference type="InterPro" id="IPR038078">
    <property type="entry name" value="PhoU-like_sf"/>
</dbReference>
<keyword evidence="6 7" id="KW-0592">Phosphate transport</keyword>
<evidence type="ECO:0000313" key="9">
    <source>
        <dbReference type="EMBL" id="PJF48042.1"/>
    </source>
</evidence>
<evidence type="ECO:0000256" key="7">
    <source>
        <dbReference type="PIRNR" id="PIRNR003107"/>
    </source>
</evidence>
<evidence type="ECO:0000256" key="6">
    <source>
        <dbReference type="ARBA" id="ARBA00022592"/>
    </source>
</evidence>
<comment type="similarity">
    <text evidence="2 7">Belongs to the PhoU family.</text>
</comment>
<feature type="domain" description="PhoU" evidence="8">
    <location>
        <begin position="125"/>
        <end position="210"/>
    </location>
</feature>
<dbReference type="SUPFAM" id="SSF109755">
    <property type="entry name" value="PhoU-like"/>
    <property type="match status" value="1"/>
</dbReference>
<dbReference type="Pfam" id="PF01895">
    <property type="entry name" value="PhoU"/>
    <property type="match status" value="2"/>
</dbReference>
<dbReference type="AlphaFoldDB" id="A0A2M8QE62"/>
<accession>A0A2M8QE62</accession>
<reference evidence="9 10" key="1">
    <citation type="submission" date="2017-11" db="EMBL/GenBank/DDBJ databases">
        <title>Evolution of Phototrophy in the Chloroflexi Phylum Driven by Horizontal Gene Transfer.</title>
        <authorList>
            <person name="Ward L.M."/>
            <person name="Hemp J."/>
            <person name="Shih P.M."/>
            <person name="Mcglynn S.E."/>
            <person name="Fischer W."/>
        </authorList>
    </citation>
    <scope>NUCLEOTIDE SEQUENCE [LARGE SCALE GENOMIC DNA]</scope>
    <source>
        <strain evidence="9">JP3_7</strain>
    </source>
</reference>
<evidence type="ECO:0000256" key="2">
    <source>
        <dbReference type="ARBA" id="ARBA00008107"/>
    </source>
</evidence>
<dbReference type="Proteomes" id="UP000230790">
    <property type="component" value="Unassembled WGS sequence"/>
</dbReference>
<dbReference type="EMBL" id="PGTN01000026">
    <property type="protein sequence ID" value="PJF48042.1"/>
    <property type="molecule type" value="Genomic_DNA"/>
</dbReference>
<sequence length="227" mass="25412">MSSALHTRSALDHDIAEIRNDILRMGSLVEEQIAKAVRALKDRDLSLAHQVIESDQRINALRYRVESGCVRTIAMQQPAAKDLRCIVAAIHMAGELERIADHASGIAAIAIRIGDEPLVKPLIDIPRMQAIACEMIRNALDAFVQMDVEAAKAIFARDQEVDELYVQVLRELLTFMMQDAKTIAQSTYLLWVAHNLERIADRATNLCERVIFAVTAELGDYKPRPVE</sequence>